<dbReference type="PANTHER" id="PTHR43712">
    <property type="entry name" value="PUTATIVE (AFU_ORTHOLOGUE AFUA_4G14580)-RELATED"/>
    <property type="match status" value="1"/>
</dbReference>
<keyword evidence="3" id="KW-0949">S-adenosyl-L-methionine</keyword>
<dbReference type="STRING" id="455432.AWN90_28995"/>
<keyword evidence="1" id="KW-0489">Methyltransferase</keyword>
<evidence type="ECO:0000259" key="6">
    <source>
        <dbReference type="Pfam" id="PF08100"/>
    </source>
</evidence>
<keyword evidence="2" id="KW-0808">Transferase</keyword>
<evidence type="ECO:0000256" key="1">
    <source>
        <dbReference type="ARBA" id="ARBA00022603"/>
    </source>
</evidence>
<dbReference type="Proteomes" id="UP000076512">
    <property type="component" value="Unassembled WGS sequence"/>
</dbReference>
<organism evidence="7 8">
    <name type="scientific">Nocardia terpenica</name>
    <dbReference type="NCBI Taxonomy" id="455432"/>
    <lineage>
        <taxon>Bacteria</taxon>
        <taxon>Bacillati</taxon>
        <taxon>Actinomycetota</taxon>
        <taxon>Actinomycetes</taxon>
        <taxon>Mycobacteriales</taxon>
        <taxon>Nocardiaceae</taxon>
        <taxon>Nocardia</taxon>
    </lineage>
</organism>
<evidence type="ECO:0000256" key="4">
    <source>
        <dbReference type="PIRSR" id="PIRSR005739-1"/>
    </source>
</evidence>
<dbReference type="AlphaFoldDB" id="A0A161XH15"/>
<evidence type="ECO:0000256" key="3">
    <source>
        <dbReference type="ARBA" id="ARBA00022691"/>
    </source>
</evidence>
<dbReference type="InterPro" id="IPR036388">
    <property type="entry name" value="WH-like_DNA-bd_sf"/>
</dbReference>
<protein>
    <submittedName>
        <fullName evidence="7">Uncharacterized protein</fullName>
    </submittedName>
</protein>
<feature type="active site" description="Proton acceptor" evidence="4">
    <location>
        <position position="250"/>
    </location>
</feature>
<accession>A0A161XH15</accession>
<name>A0A161XH15_9NOCA</name>
<reference evidence="7 8" key="1">
    <citation type="submission" date="2016-04" db="EMBL/GenBank/DDBJ databases">
        <authorList>
            <person name="Evans L.H."/>
            <person name="Alamgir A."/>
            <person name="Owens N."/>
            <person name="Weber N.D."/>
            <person name="Virtaneva K."/>
            <person name="Barbian K."/>
            <person name="Babar A."/>
            <person name="Rosenke K."/>
        </authorList>
    </citation>
    <scope>NUCLEOTIDE SEQUENCE [LARGE SCALE GENOMIC DNA]</scope>
    <source>
        <strain evidence="7 8">IFM 0406</strain>
    </source>
</reference>
<feature type="domain" description="O-methyltransferase C-terminal" evidence="5">
    <location>
        <begin position="114"/>
        <end position="323"/>
    </location>
</feature>
<evidence type="ECO:0000259" key="5">
    <source>
        <dbReference type="Pfam" id="PF00891"/>
    </source>
</evidence>
<feature type="domain" description="O-methyltransferase dimerisation" evidence="6">
    <location>
        <begin position="17"/>
        <end position="91"/>
    </location>
</feature>
<dbReference type="GO" id="GO:0032259">
    <property type="term" value="P:methylation"/>
    <property type="evidence" value="ECO:0007669"/>
    <property type="project" value="UniProtKB-KW"/>
</dbReference>
<dbReference type="OrthoDB" id="4145676at2"/>
<dbReference type="InterPro" id="IPR029063">
    <property type="entry name" value="SAM-dependent_MTases_sf"/>
</dbReference>
<dbReference type="GO" id="GO:0008171">
    <property type="term" value="F:O-methyltransferase activity"/>
    <property type="evidence" value="ECO:0007669"/>
    <property type="project" value="InterPro"/>
</dbReference>
<evidence type="ECO:0000256" key="2">
    <source>
        <dbReference type="ARBA" id="ARBA00022679"/>
    </source>
</evidence>
<proteinExistence type="predicted"/>
<dbReference type="Gene3D" id="1.10.10.10">
    <property type="entry name" value="Winged helix-like DNA-binding domain superfamily/Winged helix DNA-binding domain"/>
    <property type="match status" value="1"/>
</dbReference>
<dbReference type="EMBL" id="LWGR01000007">
    <property type="protein sequence ID" value="KZM72808.1"/>
    <property type="molecule type" value="Genomic_DNA"/>
</dbReference>
<dbReference type="Gene3D" id="3.40.50.150">
    <property type="entry name" value="Vaccinia Virus protein VP39"/>
    <property type="match status" value="1"/>
</dbReference>
<dbReference type="SUPFAM" id="SSF46785">
    <property type="entry name" value="Winged helix' DNA-binding domain"/>
    <property type="match status" value="1"/>
</dbReference>
<dbReference type="InterPro" id="IPR016461">
    <property type="entry name" value="COMT-like"/>
</dbReference>
<sequence>MTTSVRAATDDALRMRHLLYGHLLSRALVVVAELGIPDLLADRAATAAELAERTGSNPVVLEHLLRSLCAFEVFGETEPGRFALTPLGATLRADAPATARPTALLLGGEVGAAWDGLAGTVRSGRPAFDRVHGIDFFGYLGAHRRFREVFDASQAAGVELESETLVHAVDFGSADTIVDVGGGDGTLLAAILDAHPRPRGVLFDLDSVVSAARRRLTGAPVAHRIDCVGGDFDASVPPGGDLYLLRHIVHDWPDDRCVAILRRCRDAVIPGGRVVIVDRVAGAADAGDEARLTALMTLYMLTVVEGRERTAAEFGTLLDRAGLTLDAVVRVAGDTVALVARPGPRPR</sequence>
<dbReference type="Gene3D" id="1.10.287.1350">
    <property type="match status" value="1"/>
</dbReference>
<evidence type="ECO:0000313" key="7">
    <source>
        <dbReference type="EMBL" id="KZM72808.1"/>
    </source>
</evidence>
<comment type="caution">
    <text evidence="7">The sequence shown here is derived from an EMBL/GenBank/DDBJ whole genome shotgun (WGS) entry which is preliminary data.</text>
</comment>
<dbReference type="RefSeq" id="WP_067589035.1">
    <property type="nucleotide sequence ID" value="NZ_JABMCZ010000004.1"/>
</dbReference>
<dbReference type="SUPFAM" id="SSF53335">
    <property type="entry name" value="S-adenosyl-L-methionine-dependent methyltransferases"/>
    <property type="match status" value="1"/>
</dbReference>
<dbReference type="PIRSF" id="PIRSF005739">
    <property type="entry name" value="O-mtase"/>
    <property type="match status" value="1"/>
</dbReference>
<evidence type="ECO:0000313" key="8">
    <source>
        <dbReference type="Proteomes" id="UP000076512"/>
    </source>
</evidence>
<dbReference type="InterPro" id="IPR012967">
    <property type="entry name" value="COMT_dimerisation"/>
</dbReference>
<dbReference type="Pfam" id="PF00891">
    <property type="entry name" value="Methyltransf_2"/>
    <property type="match status" value="1"/>
</dbReference>
<dbReference type="PROSITE" id="PS51683">
    <property type="entry name" value="SAM_OMT_II"/>
    <property type="match status" value="1"/>
</dbReference>
<gene>
    <name evidence="7" type="ORF">AWN90_28995</name>
</gene>
<dbReference type="InterPro" id="IPR001077">
    <property type="entry name" value="COMT_C"/>
</dbReference>
<dbReference type="CDD" id="cd02440">
    <property type="entry name" value="AdoMet_MTases"/>
    <property type="match status" value="1"/>
</dbReference>
<dbReference type="Pfam" id="PF08100">
    <property type="entry name" value="Dimerisation"/>
    <property type="match status" value="1"/>
</dbReference>
<dbReference type="PANTHER" id="PTHR43712:SF2">
    <property type="entry name" value="O-METHYLTRANSFERASE CICE"/>
    <property type="match status" value="1"/>
</dbReference>
<dbReference type="InterPro" id="IPR036390">
    <property type="entry name" value="WH_DNA-bd_sf"/>
</dbReference>
<keyword evidence="8" id="KW-1185">Reference proteome</keyword>
<dbReference type="GO" id="GO:0046983">
    <property type="term" value="F:protein dimerization activity"/>
    <property type="evidence" value="ECO:0007669"/>
    <property type="project" value="InterPro"/>
</dbReference>